<evidence type="ECO:0000259" key="1">
    <source>
        <dbReference type="PROSITE" id="PS50003"/>
    </source>
</evidence>
<dbReference type="KEGG" id="ols:Olsu_0388"/>
<evidence type="ECO:0000313" key="2">
    <source>
        <dbReference type="EMBL" id="ADK67512.1"/>
    </source>
</evidence>
<dbReference type="STRING" id="633147.Olsu_0388"/>
<dbReference type="RefSeq" id="WP_013251264.1">
    <property type="nucleotide sequence ID" value="NC_014363.1"/>
</dbReference>
<dbReference type="AlphaFoldDB" id="E1QYP8"/>
<sequence length="54" mass="6348">MTPHFDSNLAEHEKSVRLRNRDRAIMPLSVTTDEDMEVWLQWLQEAVADHLPDC</sequence>
<name>E1QYP8_OLSUV</name>
<organism evidence="2 3">
    <name type="scientific">Olsenella uli (strain ATCC 49627 / DSM 7084 / CCUG 31166 / CIP 109912 / JCM 12494 / LMG 11480 / NCIMB 702895 / VPI D76D-27C)</name>
    <name type="common">Lactobacillus uli</name>
    <dbReference type="NCBI Taxonomy" id="633147"/>
    <lineage>
        <taxon>Bacteria</taxon>
        <taxon>Bacillati</taxon>
        <taxon>Actinomycetota</taxon>
        <taxon>Coriobacteriia</taxon>
        <taxon>Coriobacteriales</taxon>
        <taxon>Atopobiaceae</taxon>
        <taxon>Olsenella</taxon>
    </lineage>
</organism>
<dbReference type="PATRIC" id="fig|633147.7.peg.1174"/>
<evidence type="ECO:0000313" key="3">
    <source>
        <dbReference type="Proteomes" id="UP000000333"/>
    </source>
</evidence>
<reference evidence="2 3" key="1">
    <citation type="journal article" date="2010" name="Stand. Genomic Sci.">
        <title>Complete genome sequence of Olsenella uli type strain (VPI D76D-27C).</title>
        <authorList>
            <person name="Goker M."/>
            <person name="Held B."/>
            <person name="Lucas S."/>
            <person name="Nolan M."/>
            <person name="Yasawong M."/>
            <person name="Glavina Del Rio T."/>
            <person name="Tice H."/>
            <person name="Cheng J.F."/>
            <person name="Bruce D."/>
            <person name="Detter J.C."/>
            <person name="Tapia R."/>
            <person name="Han C."/>
            <person name="Goodwin L."/>
            <person name="Pitluck S."/>
            <person name="Liolios K."/>
            <person name="Ivanova N."/>
            <person name="Mavromatis K."/>
            <person name="Mikhailova N."/>
            <person name="Pati A."/>
            <person name="Chen A."/>
            <person name="Palaniappan K."/>
            <person name="Land M."/>
            <person name="Hauser L."/>
            <person name="Chang Y.J."/>
            <person name="Jeffries C.D."/>
            <person name="Rohde M."/>
            <person name="Sikorski J."/>
            <person name="Pukall R."/>
            <person name="Woyke T."/>
            <person name="Bristow J."/>
            <person name="Eisen J.A."/>
            <person name="Markowitz V."/>
            <person name="Hugenholtz P."/>
            <person name="Kyrpides N.C."/>
            <person name="Klenk H.P."/>
            <person name="Lapidus A."/>
        </authorList>
    </citation>
    <scope>NUCLEOTIDE SEQUENCE [LARGE SCALE GENOMIC DNA]</scope>
    <source>
        <strain evidence="3">ATCC 49627 / DSM 7084 / CIP 109912 / JCM 12494 / NCIMB 702895 / VPI D76D-27C</strain>
    </source>
</reference>
<protein>
    <submittedName>
        <fullName evidence="2">Hydrogenase nickel incorporation protein HypB</fullName>
    </submittedName>
</protein>
<dbReference type="InterPro" id="IPR001849">
    <property type="entry name" value="PH_domain"/>
</dbReference>
<proteinExistence type="predicted"/>
<dbReference type="EMBL" id="CP002106">
    <property type="protein sequence ID" value="ADK67512.1"/>
    <property type="molecule type" value="Genomic_DNA"/>
</dbReference>
<dbReference type="OrthoDB" id="9802035at2"/>
<dbReference type="PROSITE" id="PS50003">
    <property type="entry name" value="PH_DOMAIN"/>
    <property type="match status" value="1"/>
</dbReference>
<feature type="domain" description="PH" evidence="1">
    <location>
        <begin position="1"/>
        <end position="48"/>
    </location>
</feature>
<dbReference type="Proteomes" id="UP000000333">
    <property type="component" value="Chromosome"/>
</dbReference>
<keyword evidence="3" id="KW-1185">Reference proteome</keyword>
<dbReference type="GeneID" id="78513233"/>
<accession>E1QYP8</accession>
<dbReference type="HOGENOM" id="CLU_3045956_0_0_11"/>
<gene>
    <name evidence="2" type="ordered locus">Olsu_0388</name>
</gene>